<reference evidence="2 3" key="1">
    <citation type="submission" date="2015-08" db="EMBL/GenBank/DDBJ databases">
        <title>Genome sequencing of Penicillium nordicum.</title>
        <authorList>
            <person name="Nguyen H.D."/>
            <person name="Seifert K.A."/>
        </authorList>
    </citation>
    <scope>NUCLEOTIDE SEQUENCE [LARGE SCALE GENOMIC DNA]</scope>
    <source>
        <strain evidence="2 3">DAOMC 185683</strain>
    </source>
</reference>
<gene>
    <name evidence="2" type="ORF">ACN38_g5055</name>
</gene>
<dbReference type="EMBL" id="LHQQ01000069">
    <property type="protein sequence ID" value="KOS43987.1"/>
    <property type="molecule type" value="Genomic_DNA"/>
</dbReference>
<name>A0A0M8P5K0_9EURO</name>
<sequence length="88" mass="10217">MTCLLTWSWAALSLLVFCFLLLPFPQKKLGEFAMIWHRAGALIEHLACAVNFLLDDLAYMYLHPASAGHCMFFYFIYSLQYIHLIMIP</sequence>
<accession>A0A0M8P5K0</accession>
<comment type="caution">
    <text evidence="2">The sequence shown here is derived from an EMBL/GenBank/DDBJ whole genome shotgun (WGS) entry which is preliminary data.</text>
</comment>
<organism evidence="2 3">
    <name type="scientific">Penicillium nordicum</name>
    <dbReference type="NCBI Taxonomy" id="229535"/>
    <lineage>
        <taxon>Eukaryota</taxon>
        <taxon>Fungi</taxon>
        <taxon>Dikarya</taxon>
        <taxon>Ascomycota</taxon>
        <taxon>Pezizomycotina</taxon>
        <taxon>Eurotiomycetes</taxon>
        <taxon>Eurotiomycetidae</taxon>
        <taxon>Eurotiales</taxon>
        <taxon>Aspergillaceae</taxon>
        <taxon>Penicillium</taxon>
    </lineage>
</organism>
<keyword evidence="1" id="KW-0812">Transmembrane</keyword>
<keyword evidence="1" id="KW-0472">Membrane</keyword>
<protein>
    <submittedName>
        <fullName evidence="2">Uncharacterized protein</fullName>
    </submittedName>
</protein>
<keyword evidence="3" id="KW-1185">Reference proteome</keyword>
<dbReference type="Proteomes" id="UP000037696">
    <property type="component" value="Unassembled WGS sequence"/>
</dbReference>
<evidence type="ECO:0000313" key="2">
    <source>
        <dbReference type="EMBL" id="KOS43987.1"/>
    </source>
</evidence>
<evidence type="ECO:0000313" key="3">
    <source>
        <dbReference type="Proteomes" id="UP000037696"/>
    </source>
</evidence>
<keyword evidence="1" id="KW-1133">Transmembrane helix</keyword>
<proteinExistence type="predicted"/>
<dbReference type="AlphaFoldDB" id="A0A0M8P5K0"/>
<feature type="transmembrane region" description="Helical" evidence="1">
    <location>
        <begin position="6"/>
        <end position="24"/>
    </location>
</feature>
<feature type="transmembrane region" description="Helical" evidence="1">
    <location>
        <begin position="66"/>
        <end position="87"/>
    </location>
</feature>
<evidence type="ECO:0000256" key="1">
    <source>
        <dbReference type="SAM" id="Phobius"/>
    </source>
</evidence>